<proteinExistence type="inferred from homology"/>
<gene>
    <name evidence="8" type="ORF">SDC9_112576</name>
</gene>
<dbReference type="SUPFAM" id="SSF88946">
    <property type="entry name" value="Sigma2 domain of RNA polymerase sigma factors"/>
    <property type="match status" value="1"/>
</dbReference>
<dbReference type="InterPro" id="IPR013324">
    <property type="entry name" value="RNA_pol_sigma_r3/r4-like"/>
</dbReference>
<evidence type="ECO:0000256" key="4">
    <source>
        <dbReference type="ARBA" id="ARBA00023125"/>
    </source>
</evidence>
<dbReference type="GO" id="GO:0006352">
    <property type="term" value="P:DNA-templated transcription initiation"/>
    <property type="evidence" value="ECO:0007669"/>
    <property type="project" value="InterPro"/>
</dbReference>
<feature type="domain" description="RNA polymerase sigma factor 70 region 4 type 2" evidence="7">
    <location>
        <begin position="114"/>
        <end position="165"/>
    </location>
</feature>
<dbReference type="AlphaFoldDB" id="A0A645BJN0"/>
<dbReference type="GO" id="GO:0003677">
    <property type="term" value="F:DNA binding"/>
    <property type="evidence" value="ECO:0007669"/>
    <property type="project" value="UniProtKB-KW"/>
</dbReference>
<evidence type="ECO:0000259" key="6">
    <source>
        <dbReference type="Pfam" id="PF04542"/>
    </source>
</evidence>
<dbReference type="PANTHER" id="PTHR43133:SF8">
    <property type="entry name" value="RNA POLYMERASE SIGMA FACTOR HI_1459-RELATED"/>
    <property type="match status" value="1"/>
</dbReference>
<reference evidence="8" key="1">
    <citation type="submission" date="2019-08" db="EMBL/GenBank/DDBJ databases">
        <authorList>
            <person name="Kucharzyk K."/>
            <person name="Murdoch R.W."/>
            <person name="Higgins S."/>
            <person name="Loffler F."/>
        </authorList>
    </citation>
    <scope>NUCLEOTIDE SEQUENCE</scope>
</reference>
<accession>A0A645BJN0</accession>
<organism evidence="8">
    <name type="scientific">bioreactor metagenome</name>
    <dbReference type="NCBI Taxonomy" id="1076179"/>
    <lineage>
        <taxon>unclassified sequences</taxon>
        <taxon>metagenomes</taxon>
        <taxon>ecological metagenomes</taxon>
    </lineage>
</organism>
<keyword evidence="3" id="KW-0731">Sigma factor</keyword>
<comment type="similarity">
    <text evidence="1">Belongs to the sigma-70 factor family. ECF subfamily.</text>
</comment>
<dbReference type="InterPro" id="IPR007627">
    <property type="entry name" value="RNA_pol_sigma70_r2"/>
</dbReference>
<sequence length="175" mass="19962">MKDRDDTENRLETRDGQFETIFAELIRTRLGLYRSISVGIVNSPADADDAVQAALCKAWRKRFAFRSDFAALSGWVSRIVVTESYDLLRRRMRERKTLEGYEPEENAESPAVELLDRAIAKLPPLYRETIHVAVLSGLDGESAARELGCSPNTLYQRVHKAKRLLKETIGRLEHE</sequence>
<evidence type="ECO:0000256" key="1">
    <source>
        <dbReference type="ARBA" id="ARBA00010641"/>
    </source>
</evidence>
<dbReference type="PANTHER" id="PTHR43133">
    <property type="entry name" value="RNA POLYMERASE ECF-TYPE SIGMA FACTO"/>
    <property type="match status" value="1"/>
</dbReference>
<dbReference type="SUPFAM" id="SSF88659">
    <property type="entry name" value="Sigma3 and sigma4 domains of RNA polymerase sigma factors"/>
    <property type="match status" value="1"/>
</dbReference>
<evidence type="ECO:0000313" key="8">
    <source>
        <dbReference type="EMBL" id="MPM65679.1"/>
    </source>
</evidence>
<dbReference type="Gene3D" id="1.10.10.10">
    <property type="entry name" value="Winged helix-like DNA-binding domain superfamily/Winged helix DNA-binding domain"/>
    <property type="match status" value="1"/>
</dbReference>
<dbReference type="Gene3D" id="1.10.1740.10">
    <property type="match status" value="1"/>
</dbReference>
<evidence type="ECO:0000256" key="2">
    <source>
        <dbReference type="ARBA" id="ARBA00023015"/>
    </source>
</evidence>
<dbReference type="InterPro" id="IPR013249">
    <property type="entry name" value="RNA_pol_sigma70_r4_t2"/>
</dbReference>
<feature type="domain" description="RNA polymerase sigma-70 region 2" evidence="6">
    <location>
        <begin position="25"/>
        <end position="93"/>
    </location>
</feature>
<evidence type="ECO:0000259" key="7">
    <source>
        <dbReference type="Pfam" id="PF08281"/>
    </source>
</evidence>
<comment type="caution">
    <text evidence="8">The sequence shown here is derived from an EMBL/GenBank/DDBJ whole genome shotgun (WGS) entry which is preliminary data.</text>
</comment>
<keyword evidence="5" id="KW-0804">Transcription</keyword>
<dbReference type="InterPro" id="IPR039425">
    <property type="entry name" value="RNA_pol_sigma-70-like"/>
</dbReference>
<dbReference type="NCBIfam" id="TIGR02937">
    <property type="entry name" value="sigma70-ECF"/>
    <property type="match status" value="1"/>
</dbReference>
<evidence type="ECO:0000256" key="5">
    <source>
        <dbReference type="ARBA" id="ARBA00023163"/>
    </source>
</evidence>
<dbReference type="InterPro" id="IPR014284">
    <property type="entry name" value="RNA_pol_sigma-70_dom"/>
</dbReference>
<keyword evidence="4" id="KW-0238">DNA-binding</keyword>
<protein>
    <submittedName>
        <fullName evidence="8">Uncharacterized protein</fullName>
    </submittedName>
</protein>
<dbReference type="Pfam" id="PF04542">
    <property type="entry name" value="Sigma70_r2"/>
    <property type="match status" value="1"/>
</dbReference>
<name>A0A645BJN0_9ZZZZ</name>
<dbReference type="InterPro" id="IPR013325">
    <property type="entry name" value="RNA_pol_sigma_r2"/>
</dbReference>
<keyword evidence="2" id="KW-0805">Transcription regulation</keyword>
<dbReference type="EMBL" id="VSSQ01020652">
    <property type="protein sequence ID" value="MPM65679.1"/>
    <property type="molecule type" value="Genomic_DNA"/>
</dbReference>
<dbReference type="InterPro" id="IPR036388">
    <property type="entry name" value="WH-like_DNA-bd_sf"/>
</dbReference>
<dbReference type="GO" id="GO:0016987">
    <property type="term" value="F:sigma factor activity"/>
    <property type="evidence" value="ECO:0007669"/>
    <property type="project" value="UniProtKB-KW"/>
</dbReference>
<dbReference type="Pfam" id="PF08281">
    <property type="entry name" value="Sigma70_r4_2"/>
    <property type="match status" value="1"/>
</dbReference>
<evidence type="ECO:0000256" key="3">
    <source>
        <dbReference type="ARBA" id="ARBA00023082"/>
    </source>
</evidence>